<reference evidence="2 3" key="1">
    <citation type="submission" date="2024-01" db="EMBL/GenBank/DDBJ databases">
        <title>Comparative genomics of Cryptococcus and Kwoniella reveals pathogenesis evolution and contrasting modes of karyotype evolution via chromosome fusion or intercentromeric recombination.</title>
        <authorList>
            <person name="Coelho M.A."/>
            <person name="David-Palma M."/>
            <person name="Shea T."/>
            <person name="Bowers K."/>
            <person name="McGinley-Smith S."/>
            <person name="Mohammad A.W."/>
            <person name="Gnirke A."/>
            <person name="Yurkov A.M."/>
            <person name="Nowrousian M."/>
            <person name="Sun S."/>
            <person name="Cuomo C.A."/>
            <person name="Heitman J."/>
        </authorList>
    </citation>
    <scope>NUCLEOTIDE SEQUENCE [LARGE SCALE GENOMIC DNA]</scope>
    <source>
        <strain evidence="2 3">CBS 6074</strain>
    </source>
</reference>
<dbReference type="EMBL" id="CP144098">
    <property type="protein sequence ID" value="WWC85556.1"/>
    <property type="molecule type" value="Genomic_DNA"/>
</dbReference>
<dbReference type="InterPro" id="IPR013718">
    <property type="entry name" value="COQ9_C"/>
</dbReference>
<dbReference type="AlphaFoldDB" id="A0AAX4JJF8"/>
<evidence type="ECO:0000259" key="1">
    <source>
        <dbReference type="Pfam" id="PF08511"/>
    </source>
</evidence>
<dbReference type="Pfam" id="PF08511">
    <property type="entry name" value="COQ9"/>
    <property type="match status" value="1"/>
</dbReference>
<proteinExistence type="predicted"/>
<feature type="domain" description="COQ9 C-terminal" evidence="1">
    <location>
        <begin position="214"/>
        <end position="235"/>
    </location>
</feature>
<dbReference type="Proteomes" id="UP001355207">
    <property type="component" value="Chromosome 1"/>
</dbReference>
<evidence type="ECO:0000313" key="3">
    <source>
        <dbReference type="Proteomes" id="UP001355207"/>
    </source>
</evidence>
<organism evidence="2 3">
    <name type="scientific">Kwoniella dendrophila CBS 6074</name>
    <dbReference type="NCBI Taxonomy" id="1295534"/>
    <lineage>
        <taxon>Eukaryota</taxon>
        <taxon>Fungi</taxon>
        <taxon>Dikarya</taxon>
        <taxon>Basidiomycota</taxon>
        <taxon>Agaricomycotina</taxon>
        <taxon>Tremellomycetes</taxon>
        <taxon>Tremellales</taxon>
        <taxon>Cryptococcaceae</taxon>
        <taxon>Kwoniella</taxon>
    </lineage>
</organism>
<protein>
    <recommendedName>
        <fullName evidence="1">COQ9 C-terminal domain-containing protein</fullName>
    </recommendedName>
</protein>
<gene>
    <name evidence="2" type="ORF">L201_000420</name>
</gene>
<accession>A0AAX4JJF8</accession>
<dbReference type="GeneID" id="91091092"/>
<keyword evidence="3" id="KW-1185">Reference proteome</keyword>
<dbReference type="RefSeq" id="XP_066072319.1">
    <property type="nucleotide sequence ID" value="XM_066216222.1"/>
</dbReference>
<name>A0AAX4JJF8_9TREE</name>
<evidence type="ECO:0000313" key="2">
    <source>
        <dbReference type="EMBL" id="WWC85556.1"/>
    </source>
</evidence>
<sequence>MALRSQILTTSLPLLSTHSFARPTLIQAVRQLKPEISNPDAILDTLFGSGSVGPSKALVERWEEEGLKVMSNSSDPTEKESLGAVLKRRIEYSSNVGQHLVEAHANLTTPTSTLSIPLPPSITILKTLMSNIKIPSSYIPPVLSSSSSDKSMIGQIKKVTGDNSIPLLYVNPLGPLGYAWKIADEALFITEQKSKPKGLVKRGYWNEPTGPGPEWYTKRLGLSLVYLASESNLLQPYPSPTPSSSSTTITTINPHLPKALSSLEINLQRYQSTISGLENTEENLGDVAGFVDYVAKSWGGLIRSRYF</sequence>